<dbReference type="Pfam" id="PF07980">
    <property type="entry name" value="SusD_RagB"/>
    <property type="match status" value="1"/>
</dbReference>
<feature type="domain" description="RagB/SusD" evidence="7">
    <location>
        <begin position="309"/>
        <end position="619"/>
    </location>
</feature>
<dbReference type="SUPFAM" id="SSF48452">
    <property type="entry name" value="TPR-like"/>
    <property type="match status" value="1"/>
</dbReference>
<evidence type="ECO:0000256" key="4">
    <source>
        <dbReference type="ARBA" id="ARBA00023136"/>
    </source>
</evidence>
<protein>
    <submittedName>
        <fullName evidence="9">RagB/SusD family nutrient uptake outer membrane protein</fullName>
    </submittedName>
</protein>
<reference evidence="9 10" key="1">
    <citation type="submission" date="2020-09" db="EMBL/GenBank/DDBJ databases">
        <title>Sinomicrobium weinanense sp. nov., a halophilic bacteria isolated from saline-alkali soil.</title>
        <authorList>
            <person name="Wu P."/>
            <person name="Ren H."/>
            <person name="Mei Y."/>
            <person name="Liang Y."/>
            <person name="Chen Z."/>
        </authorList>
    </citation>
    <scope>NUCLEOTIDE SEQUENCE [LARGE SCALE GENOMIC DNA]</scope>
    <source>
        <strain evidence="9 10">FJxs</strain>
    </source>
</reference>
<dbReference type="PROSITE" id="PS51257">
    <property type="entry name" value="PROKAR_LIPOPROTEIN"/>
    <property type="match status" value="1"/>
</dbReference>
<keyword evidence="5" id="KW-0998">Cell outer membrane</keyword>
<dbReference type="RefSeq" id="WP_187966318.1">
    <property type="nucleotide sequence ID" value="NZ_JACVDC010000049.1"/>
</dbReference>
<dbReference type="AlphaFoldDB" id="A0A926Q316"/>
<dbReference type="InterPro" id="IPR012944">
    <property type="entry name" value="SusD_RagB_dom"/>
</dbReference>
<comment type="subcellular location">
    <subcellularLocation>
        <location evidence="1">Cell outer membrane</location>
    </subcellularLocation>
</comment>
<sequence>MRTRKHLYTLLLVLLSCAILSCEDYLDVDPDFGIAEDDVFSEYESARGYLDNCYEVLLDIHNWQSQYLGRSNINALSDEAGVIFNMSRIVNVINTGSWINRGAEGEIGWTGTGTPSWNQGKVIGNAFYAIRIANKVIERIDDIPNMTQEEYDHLLGQAYFFRAWYTFQVIQRMGGMPRLDKAFGPDDDVDLPRLTYSENSEFIMEDLDKAIALLPGAWEDAEYGRANKVAAMAVKEMAALYAASPLMQNGLESTQYLPYGQEWSERAAEYAHDVLAYIDEGAGGARVRLMNGNEYEFIFYSEGAQVTEESIWYRLDAGKRDQGRGFRVFYLPQYFCGNNTGSDQTAYTNPTQNIVDMFEVLNNGRAYPISDPRSGYDPQNPYANRDPRFYNNILVPGEEWGVNQSGKPIYQELYVGGRDWNRTVNSSWTNARQLSGYMCKKFIWPEANGYSWQYRKYSVNTIYIRVSQVYLDYAEAMNEAYGPDSDPKGYGMTAVDAVNIIRNRVGMPDVRSELTASKETFRDKIRQERAVELMWENHRWHDLRRWMIAEEVFSDPIRGVRANPPAGHKQVTDKSTLDFSYEVTDLTTEQRVFDLKHYWYPMPQADALNLTNLKQNPGW</sequence>
<dbReference type="Pfam" id="PF14322">
    <property type="entry name" value="SusD-like_3"/>
    <property type="match status" value="1"/>
</dbReference>
<evidence type="ECO:0000256" key="5">
    <source>
        <dbReference type="ARBA" id="ARBA00023237"/>
    </source>
</evidence>
<keyword evidence="4" id="KW-0472">Membrane</keyword>
<gene>
    <name evidence="9" type="ORF">IBL28_14495</name>
</gene>
<evidence type="ECO:0000313" key="10">
    <source>
        <dbReference type="Proteomes" id="UP000653730"/>
    </source>
</evidence>
<evidence type="ECO:0000313" key="9">
    <source>
        <dbReference type="EMBL" id="MBC9797182.1"/>
    </source>
</evidence>
<comment type="caution">
    <text evidence="9">The sequence shown here is derived from an EMBL/GenBank/DDBJ whole genome shotgun (WGS) entry which is preliminary data.</text>
</comment>
<keyword evidence="3 6" id="KW-0732">Signal</keyword>
<evidence type="ECO:0000256" key="1">
    <source>
        <dbReference type="ARBA" id="ARBA00004442"/>
    </source>
</evidence>
<evidence type="ECO:0000256" key="2">
    <source>
        <dbReference type="ARBA" id="ARBA00006275"/>
    </source>
</evidence>
<organism evidence="9 10">
    <name type="scientific">Sinomicrobium weinanense</name>
    <dbReference type="NCBI Taxonomy" id="2842200"/>
    <lineage>
        <taxon>Bacteria</taxon>
        <taxon>Pseudomonadati</taxon>
        <taxon>Bacteroidota</taxon>
        <taxon>Flavobacteriia</taxon>
        <taxon>Flavobacteriales</taxon>
        <taxon>Flavobacteriaceae</taxon>
        <taxon>Sinomicrobium</taxon>
    </lineage>
</organism>
<evidence type="ECO:0000259" key="8">
    <source>
        <dbReference type="Pfam" id="PF14322"/>
    </source>
</evidence>
<evidence type="ECO:0000256" key="6">
    <source>
        <dbReference type="SAM" id="SignalP"/>
    </source>
</evidence>
<name>A0A926Q316_9FLAO</name>
<evidence type="ECO:0000256" key="3">
    <source>
        <dbReference type="ARBA" id="ARBA00022729"/>
    </source>
</evidence>
<feature type="chain" id="PRO_5038057651" evidence="6">
    <location>
        <begin position="22"/>
        <end position="619"/>
    </location>
</feature>
<feature type="domain" description="SusD-like N-terminal" evidence="8">
    <location>
        <begin position="127"/>
        <end position="234"/>
    </location>
</feature>
<dbReference type="GO" id="GO:0009279">
    <property type="term" value="C:cell outer membrane"/>
    <property type="evidence" value="ECO:0007669"/>
    <property type="project" value="UniProtKB-SubCell"/>
</dbReference>
<comment type="similarity">
    <text evidence="2">Belongs to the SusD family.</text>
</comment>
<proteinExistence type="inferred from homology"/>
<dbReference type="Gene3D" id="1.25.40.390">
    <property type="match status" value="1"/>
</dbReference>
<dbReference type="Proteomes" id="UP000653730">
    <property type="component" value="Unassembled WGS sequence"/>
</dbReference>
<dbReference type="EMBL" id="JACVDC010000049">
    <property type="protein sequence ID" value="MBC9797182.1"/>
    <property type="molecule type" value="Genomic_DNA"/>
</dbReference>
<evidence type="ECO:0000259" key="7">
    <source>
        <dbReference type="Pfam" id="PF07980"/>
    </source>
</evidence>
<feature type="signal peptide" evidence="6">
    <location>
        <begin position="1"/>
        <end position="21"/>
    </location>
</feature>
<dbReference type="InterPro" id="IPR033985">
    <property type="entry name" value="SusD-like_N"/>
</dbReference>
<dbReference type="InterPro" id="IPR011990">
    <property type="entry name" value="TPR-like_helical_dom_sf"/>
</dbReference>
<keyword evidence="10" id="KW-1185">Reference proteome</keyword>
<accession>A0A926Q316</accession>